<dbReference type="EMBL" id="WPHG01000010">
    <property type="protein sequence ID" value="MVB00107.1"/>
    <property type="molecule type" value="Genomic_DNA"/>
</dbReference>
<proteinExistence type="predicted"/>
<sequence>MTNEHQKKEGGLSSLKEGDIYRWRWADAERDAQCGPYESYHCYSQMAVVIDGKLIDTYWHGFNNKVLDPASVSLTVLGNKADLVEIREYDLPYYRREDIVDMRHLNNSRGPIYLRKGASRDAGAMLEVIEHGIESSKREIDFAQRRIERLAEQAAKVRAGKLNEVHL</sequence>
<evidence type="ECO:0000313" key="3">
    <source>
        <dbReference type="Proteomes" id="UP000463224"/>
    </source>
</evidence>
<accession>A0A844QJN7</accession>
<reference evidence="2 3" key="1">
    <citation type="submission" date="2019-12" db="EMBL/GenBank/DDBJ databases">
        <title>Nitratireductor arenosus sp. nov., Isolated from sea sand, Jeju island, South Korea.</title>
        <authorList>
            <person name="Kim W."/>
        </authorList>
    </citation>
    <scope>NUCLEOTIDE SEQUENCE [LARGE SCALE GENOMIC DNA]</scope>
    <source>
        <strain evidence="2 3">CAU 1489</strain>
    </source>
</reference>
<keyword evidence="1" id="KW-0175">Coiled coil</keyword>
<name>A0A844QJN7_9HYPH</name>
<gene>
    <name evidence="2" type="ORF">GN330_22940</name>
</gene>
<dbReference type="RefSeq" id="WP_156715991.1">
    <property type="nucleotide sequence ID" value="NZ_WPHG01000010.1"/>
</dbReference>
<dbReference type="AlphaFoldDB" id="A0A844QJN7"/>
<comment type="caution">
    <text evidence="2">The sequence shown here is derived from an EMBL/GenBank/DDBJ whole genome shotgun (WGS) entry which is preliminary data.</text>
</comment>
<keyword evidence="3" id="KW-1185">Reference proteome</keyword>
<organism evidence="2 3">
    <name type="scientific">Nitratireductor arenosus</name>
    <dbReference type="NCBI Taxonomy" id="2682096"/>
    <lineage>
        <taxon>Bacteria</taxon>
        <taxon>Pseudomonadati</taxon>
        <taxon>Pseudomonadota</taxon>
        <taxon>Alphaproteobacteria</taxon>
        <taxon>Hyphomicrobiales</taxon>
        <taxon>Phyllobacteriaceae</taxon>
        <taxon>Nitratireductor</taxon>
    </lineage>
</organism>
<protein>
    <submittedName>
        <fullName evidence="2">Uncharacterized protein</fullName>
    </submittedName>
</protein>
<evidence type="ECO:0000256" key="1">
    <source>
        <dbReference type="SAM" id="Coils"/>
    </source>
</evidence>
<dbReference type="Proteomes" id="UP000463224">
    <property type="component" value="Unassembled WGS sequence"/>
</dbReference>
<evidence type="ECO:0000313" key="2">
    <source>
        <dbReference type="EMBL" id="MVB00107.1"/>
    </source>
</evidence>
<feature type="coiled-coil region" evidence="1">
    <location>
        <begin position="133"/>
        <end position="160"/>
    </location>
</feature>